<feature type="region of interest" description="Disordered" evidence="2">
    <location>
        <begin position="568"/>
        <end position="598"/>
    </location>
</feature>
<organism evidence="3 4">
    <name type="scientific">Peronospora farinosa</name>
    <dbReference type="NCBI Taxonomy" id="134698"/>
    <lineage>
        <taxon>Eukaryota</taxon>
        <taxon>Sar</taxon>
        <taxon>Stramenopiles</taxon>
        <taxon>Oomycota</taxon>
        <taxon>Peronosporomycetes</taxon>
        <taxon>Peronosporales</taxon>
        <taxon>Peronosporaceae</taxon>
        <taxon>Peronospora</taxon>
    </lineage>
</organism>
<keyword evidence="1" id="KW-0175">Coiled coil</keyword>
<feature type="compositionally biased region" description="Basic and acidic residues" evidence="2">
    <location>
        <begin position="585"/>
        <end position="598"/>
    </location>
</feature>
<feature type="compositionally biased region" description="Low complexity" evidence="2">
    <location>
        <begin position="202"/>
        <end position="216"/>
    </location>
</feature>
<name>A0AAV0U8P4_9STRA</name>
<dbReference type="Proteomes" id="UP001159659">
    <property type="component" value="Unassembled WGS sequence"/>
</dbReference>
<reference evidence="3" key="1">
    <citation type="submission" date="2022-12" db="EMBL/GenBank/DDBJ databases">
        <authorList>
            <person name="Webb A."/>
        </authorList>
    </citation>
    <scope>NUCLEOTIDE SEQUENCE</scope>
    <source>
        <strain evidence="3">Pf2</strain>
    </source>
</reference>
<accession>A0AAV0U8P4</accession>
<feature type="compositionally biased region" description="Low complexity" evidence="2">
    <location>
        <begin position="358"/>
        <end position="370"/>
    </location>
</feature>
<evidence type="ECO:0000256" key="2">
    <source>
        <dbReference type="SAM" id="MobiDB-lite"/>
    </source>
</evidence>
<evidence type="ECO:0000313" key="3">
    <source>
        <dbReference type="EMBL" id="CAI5732019.1"/>
    </source>
</evidence>
<sequence>MDRAALKAQIDQLYDCLDTQQDVLDNYEALYDVLHSQETRCARLEREIQADCELAGSFAKFVSYKYNFLCCELQIATRSAEEYRQELEQIGQLEMEIADLRSSLLDATAARHKAEERFQFQLAAVQNKLAAALDSAKSANEQAAQAKNSESQFKSRYIQSQQQLHDTRLQLDAIRIERDQLAQEVKDRNSLFARLSGILHKTGSPPSTSSPAAASGEVFPQRNKRQRKISDSDQPVLKRIRRTSTSPSLHDLSPNHSPTSARSSLENSISSTRSGPDNSRSRSHSPRSGSNSPDLSGSPTPEPPRNSPSSSTDASEEDPFGYGSDQTDDSLLAALSSSRSASRRRTVARSPVFPPSSPIVVDSPSPVTSPHETPTRVSITDLFGEPSSEFEDSLSIDSDPRIPCNQLMTAEEFSDLPATTISRDLWLPGYRDQVPRASSDTLPWSARRISLLCVSELDLDTLFHHYSKPRGYIFPAPSGKLQKPSDSEWSSGLITSSQISQLYARQPWLLYEQLVDPISFECTGWFQELVRLYNDFKVRHCQALWEATHFLPISTQHRRSDPALATLAQERKQRRSRSGPVWEKSAWHDSSRHDRWPV</sequence>
<feature type="compositionally biased region" description="Polar residues" evidence="2">
    <location>
        <begin position="243"/>
        <end position="275"/>
    </location>
</feature>
<proteinExistence type="predicted"/>
<feature type="coiled-coil region" evidence="1">
    <location>
        <begin position="73"/>
        <end position="184"/>
    </location>
</feature>
<feature type="region of interest" description="Disordered" evidence="2">
    <location>
        <begin position="199"/>
        <end position="374"/>
    </location>
</feature>
<dbReference type="AlphaFoldDB" id="A0AAV0U8P4"/>
<feature type="compositionally biased region" description="Low complexity" evidence="2">
    <location>
        <begin position="330"/>
        <end position="340"/>
    </location>
</feature>
<gene>
    <name evidence="3" type="ORF">PFR002_LOCUS6759</name>
</gene>
<protein>
    <submittedName>
        <fullName evidence="3">Uncharacterized protein</fullName>
    </submittedName>
</protein>
<evidence type="ECO:0000313" key="4">
    <source>
        <dbReference type="Proteomes" id="UP001159659"/>
    </source>
</evidence>
<evidence type="ECO:0000256" key="1">
    <source>
        <dbReference type="SAM" id="Coils"/>
    </source>
</evidence>
<dbReference type="EMBL" id="CANTFK010000868">
    <property type="protein sequence ID" value="CAI5732019.1"/>
    <property type="molecule type" value="Genomic_DNA"/>
</dbReference>
<comment type="caution">
    <text evidence="3">The sequence shown here is derived from an EMBL/GenBank/DDBJ whole genome shotgun (WGS) entry which is preliminary data.</text>
</comment>